<dbReference type="InterPro" id="IPR020471">
    <property type="entry name" value="AKR"/>
</dbReference>
<evidence type="ECO:0000313" key="3">
    <source>
        <dbReference type="Proteomes" id="UP001470230"/>
    </source>
</evidence>
<dbReference type="SUPFAM" id="SSF51430">
    <property type="entry name" value="NAD(P)-linked oxidoreductase"/>
    <property type="match status" value="1"/>
</dbReference>
<dbReference type="CDD" id="cd19096">
    <property type="entry name" value="AKR_Fe-S_oxidoreductase"/>
    <property type="match status" value="1"/>
</dbReference>
<comment type="caution">
    <text evidence="2">The sequence shown here is derived from an EMBL/GenBank/DDBJ whole genome shotgun (WGS) entry which is preliminary data.</text>
</comment>
<dbReference type="InterPro" id="IPR023210">
    <property type="entry name" value="NADP_OxRdtase_dom"/>
</dbReference>
<dbReference type="Gene3D" id="3.20.20.100">
    <property type="entry name" value="NADP-dependent oxidoreductase domain"/>
    <property type="match status" value="1"/>
</dbReference>
<dbReference type="PANTHER" id="PTHR43312">
    <property type="entry name" value="D-THREO-ALDOSE 1-DEHYDROGENASE"/>
    <property type="match status" value="1"/>
</dbReference>
<dbReference type="InterPro" id="IPR036812">
    <property type="entry name" value="NAD(P)_OxRdtase_dom_sf"/>
</dbReference>
<dbReference type="Proteomes" id="UP001470230">
    <property type="component" value="Unassembled WGS sequence"/>
</dbReference>
<proteinExistence type="predicted"/>
<sequence length="369" mass="42696">MIPLGLGMMRLPVKNGCMTDFDYETINQMVDEFMAAGFNYFDSSHVYHNGKSQEATRKSVVERYPRERFLIATKFPIFSIKSEDEIEPIFEQQLKMLGVDYIDYYLIHNVQTYLYDGIDGKEGIISSSHIFDHAKKWKEQGKIKHLGFSFHSSAKLLDRVLTEHDETEFVQIALNYYDMEDDFIQKAWENVIIMEAVKGGFLAKAPPEAEALLKARYPNDTIASWSLRFTFDFEGVITVLSGMSTIEQMRENITILKSQKTLTKEDKEILEKVISIYKRTGPYKTSDFSKYEKYKYHGVPVSAILNSYNSIQIQPRPDFTADNTYLRNTMLECGHIDIFKGIPKQEVVMDDGTDITERVEEAVKWMSKI</sequence>
<accession>A0ABR2KMF3</accession>
<feature type="domain" description="NADP-dependent oxidoreductase" evidence="1">
    <location>
        <begin position="3"/>
        <end position="273"/>
    </location>
</feature>
<dbReference type="PANTHER" id="PTHR43312:SF2">
    <property type="entry name" value="OXIDOREDUCTASE"/>
    <property type="match status" value="1"/>
</dbReference>
<organism evidence="2 3">
    <name type="scientific">Tritrichomonas musculus</name>
    <dbReference type="NCBI Taxonomy" id="1915356"/>
    <lineage>
        <taxon>Eukaryota</taxon>
        <taxon>Metamonada</taxon>
        <taxon>Parabasalia</taxon>
        <taxon>Tritrichomonadida</taxon>
        <taxon>Tritrichomonadidae</taxon>
        <taxon>Tritrichomonas</taxon>
    </lineage>
</organism>
<gene>
    <name evidence="2" type="ORF">M9Y10_029546</name>
</gene>
<name>A0ABR2KMF3_9EUKA</name>
<evidence type="ECO:0000259" key="1">
    <source>
        <dbReference type="Pfam" id="PF00248"/>
    </source>
</evidence>
<dbReference type="InterPro" id="IPR053135">
    <property type="entry name" value="AKR2_Oxidoreductase"/>
</dbReference>
<dbReference type="Pfam" id="PF00248">
    <property type="entry name" value="Aldo_ket_red"/>
    <property type="match status" value="1"/>
</dbReference>
<dbReference type="PRINTS" id="PR00069">
    <property type="entry name" value="ALDKETRDTASE"/>
</dbReference>
<dbReference type="EMBL" id="JAPFFF010000004">
    <property type="protein sequence ID" value="KAK8892320.1"/>
    <property type="molecule type" value="Genomic_DNA"/>
</dbReference>
<reference evidence="2 3" key="1">
    <citation type="submission" date="2024-04" db="EMBL/GenBank/DDBJ databases">
        <title>Tritrichomonas musculus Genome.</title>
        <authorList>
            <person name="Alves-Ferreira E."/>
            <person name="Grigg M."/>
            <person name="Lorenzi H."/>
            <person name="Galac M."/>
        </authorList>
    </citation>
    <scope>NUCLEOTIDE SEQUENCE [LARGE SCALE GENOMIC DNA]</scope>
    <source>
        <strain evidence="2 3">EAF2021</strain>
    </source>
</reference>
<protein>
    <recommendedName>
        <fullName evidence="1">NADP-dependent oxidoreductase domain-containing protein</fullName>
    </recommendedName>
</protein>
<evidence type="ECO:0000313" key="2">
    <source>
        <dbReference type="EMBL" id="KAK8892320.1"/>
    </source>
</evidence>
<keyword evidence="3" id="KW-1185">Reference proteome</keyword>